<accession>A0A1F5YNT7</accession>
<sequence>MKLGIKVGPSQDSEADITAANPDFCEVWFDISRQADYRGLFSFLEKSGTEAGLHYWGALPDGTWTTLAHPDEGVRRQTVQLIRKTIDIAAEWKFTYVNIHPGARADVKIDFSTESFRVAGPPVELKQSIGAFLTLYAGLHDYATSRGVVLTVETVPARVYNGWYNGSNRLKPFEAFELPLEAVLAAASAGYWVANDFAHTAASLTAGSAADVWKALKIATNRMSPKTRLVHVGFLIPPFNGTDYHDRLDNPGFTGGGAVPDRNQTKLLLKQFVRRSDVWVLAEPASDHVGNFRLLKTLAADAMGPVKAAPAP</sequence>
<dbReference type="STRING" id="1798374.A2Z33_01245"/>
<dbReference type="InterPro" id="IPR036237">
    <property type="entry name" value="Xyl_isomerase-like_sf"/>
</dbReference>
<name>A0A1F5YNT7_9BACT</name>
<protein>
    <recommendedName>
        <fullName evidence="3">Xylose isomerase-like TIM barrel domain-containing protein</fullName>
    </recommendedName>
</protein>
<organism evidence="1 2">
    <name type="scientific">Candidatus Gottesmanbacteria bacterium RBG_16_52_11</name>
    <dbReference type="NCBI Taxonomy" id="1798374"/>
    <lineage>
        <taxon>Bacteria</taxon>
        <taxon>Candidatus Gottesmaniibacteriota</taxon>
    </lineage>
</organism>
<evidence type="ECO:0000313" key="1">
    <source>
        <dbReference type="EMBL" id="OGG01859.1"/>
    </source>
</evidence>
<dbReference type="EMBL" id="MFJD01000009">
    <property type="protein sequence ID" value="OGG01859.1"/>
    <property type="molecule type" value="Genomic_DNA"/>
</dbReference>
<dbReference type="SUPFAM" id="SSF51658">
    <property type="entry name" value="Xylose isomerase-like"/>
    <property type="match status" value="1"/>
</dbReference>
<proteinExistence type="predicted"/>
<evidence type="ECO:0008006" key="3">
    <source>
        <dbReference type="Google" id="ProtNLM"/>
    </source>
</evidence>
<comment type="caution">
    <text evidence="1">The sequence shown here is derived from an EMBL/GenBank/DDBJ whole genome shotgun (WGS) entry which is preliminary data.</text>
</comment>
<reference evidence="1 2" key="1">
    <citation type="journal article" date="2016" name="Nat. Commun.">
        <title>Thousands of microbial genomes shed light on interconnected biogeochemical processes in an aquifer system.</title>
        <authorList>
            <person name="Anantharaman K."/>
            <person name="Brown C.T."/>
            <person name="Hug L.A."/>
            <person name="Sharon I."/>
            <person name="Castelle C.J."/>
            <person name="Probst A.J."/>
            <person name="Thomas B.C."/>
            <person name="Singh A."/>
            <person name="Wilkins M.J."/>
            <person name="Karaoz U."/>
            <person name="Brodie E.L."/>
            <person name="Williams K.H."/>
            <person name="Hubbard S.S."/>
            <person name="Banfield J.F."/>
        </authorList>
    </citation>
    <scope>NUCLEOTIDE SEQUENCE [LARGE SCALE GENOMIC DNA]</scope>
</reference>
<dbReference type="AlphaFoldDB" id="A0A1F5YNT7"/>
<evidence type="ECO:0000313" key="2">
    <source>
        <dbReference type="Proteomes" id="UP000178448"/>
    </source>
</evidence>
<gene>
    <name evidence="1" type="ORF">A2Z33_01245</name>
</gene>
<dbReference type="Proteomes" id="UP000178448">
    <property type="component" value="Unassembled WGS sequence"/>
</dbReference>
<dbReference type="Gene3D" id="3.20.20.150">
    <property type="entry name" value="Divalent-metal-dependent TIM barrel enzymes"/>
    <property type="match status" value="1"/>
</dbReference>